<dbReference type="Proteomes" id="UP000790709">
    <property type="component" value="Unassembled WGS sequence"/>
</dbReference>
<keyword evidence="2" id="KW-1185">Reference proteome</keyword>
<evidence type="ECO:0000313" key="1">
    <source>
        <dbReference type="EMBL" id="KAH7922485.1"/>
    </source>
</evidence>
<gene>
    <name evidence="1" type="ORF">BV22DRAFT_654647</name>
</gene>
<dbReference type="EMBL" id="MU266483">
    <property type="protein sequence ID" value="KAH7922485.1"/>
    <property type="molecule type" value="Genomic_DNA"/>
</dbReference>
<organism evidence="1 2">
    <name type="scientific">Leucogyrophana mollusca</name>
    <dbReference type="NCBI Taxonomy" id="85980"/>
    <lineage>
        <taxon>Eukaryota</taxon>
        <taxon>Fungi</taxon>
        <taxon>Dikarya</taxon>
        <taxon>Basidiomycota</taxon>
        <taxon>Agaricomycotina</taxon>
        <taxon>Agaricomycetes</taxon>
        <taxon>Agaricomycetidae</taxon>
        <taxon>Boletales</taxon>
        <taxon>Boletales incertae sedis</taxon>
        <taxon>Leucogyrophana</taxon>
    </lineage>
</organism>
<comment type="caution">
    <text evidence="1">The sequence shown here is derived from an EMBL/GenBank/DDBJ whole genome shotgun (WGS) entry which is preliminary data.</text>
</comment>
<proteinExistence type="predicted"/>
<sequence length="154" mass="17585">MYSKANFAPPCLQGPCRVTQHRGHDLQWDVDQIISADPPIRAYPLLCMRRPRRPHRPLPAVQKTPGSYPIADTGHPTTTRPISCVVKRSLDEYNSRVESRFVFSRRVVALLLFLCLPFTLSASQQFFARATRCSPPECCGKYSRLFYLIPDIHV</sequence>
<evidence type="ECO:0000313" key="2">
    <source>
        <dbReference type="Proteomes" id="UP000790709"/>
    </source>
</evidence>
<name>A0ACB8B9K0_9AGAM</name>
<protein>
    <submittedName>
        <fullName evidence="1">Uncharacterized protein</fullName>
    </submittedName>
</protein>
<reference evidence="1" key="1">
    <citation type="journal article" date="2021" name="New Phytol.">
        <title>Evolutionary innovations through gain and loss of genes in the ectomycorrhizal Boletales.</title>
        <authorList>
            <person name="Wu G."/>
            <person name="Miyauchi S."/>
            <person name="Morin E."/>
            <person name="Kuo A."/>
            <person name="Drula E."/>
            <person name="Varga T."/>
            <person name="Kohler A."/>
            <person name="Feng B."/>
            <person name="Cao Y."/>
            <person name="Lipzen A."/>
            <person name="Daum C."/>
            <person name="Hundley H."/>
            <person name="Pangilinan J."/>
            <person name="Johnson J."/>
            <person name="Barry K."/>
            <person name="LaButti K."/>
            <person name="Ng V."/>
            <person name="Ahrendt S."/>
            <person name="Min B."/>
            <person name="Choi I.G."/>
            <person name="Park H."/>
            <person name="Plett J.M."/>
            <person name="Magnuson J."/>
            <person name="Spatafora J.W."/>
            <person name="Nagy L.G."/>
            <person name="Henrissat B."/>
            <person name="Grigoriev I.V."/>
            <person name="Yang Z.L."/>
            <person name="Xu J."/>
            <person name="Martin F.M."/>
        </authorList>
    </citation>
    <scope>NUCLEOTIDE SEQUENCE</scope>
    <source>
        <strain evidence="1">KUC20120723A-06</strain>
    </source>
</reference>
<accession>A0ACB8B9K0</accession>